<dbReference type="AlphaFoldDB" id="A0AAX6EUN6"/>
<comment type="caution">
    <text evidence="3">The sequence shown here is derived from an EMBL/GenBank/DDBJ whole genome shotgun (WGS) entry which is preliminary data.</text>
</comment>
<dbReference type="PANTHER" id="PTHR11702:SF31">
    <property type="entry name" value="MITOCHONDRIAL RIBOSOME-ASSOCIATED GTPASE 2"/>
    <property type="match status" value="1"/>
</dbReference>
<reference evidence="3" key="1">
    <citation type="journal article" date="2023" name="GigaByte">
        <title>Genome assembly of the bearded iris, Iris pallida Lam.</title>
        <authorList>
            <person name="Bruccoleri R.E."/>
            <person name="Oakeley E.J."/>
            <person name="Faust A.M.E."/>
            <person name="Altorfer M."/>
            <person name="Dessus-Babus S."/>
            <person name="Burckhardt D."/>
            <person name="Oertli M."/>
            <person name="Naumann U."/>
            <person name="Petersen F."/>
            <person name="Wong J."/>
        </authorList>
    </citation>
    <scope>NUCLEOTIDE SEQUENCE</scope>
    <source>
        <strain evidence="3">GSM-AAB239-AS_SAM_17_03QT</strain>
    </source>
</reference>
<dbReference type="InterPro" id="IPR045086">
    <property type="entry name" value="OBG_GTPase"/>
</dbReference>
<dbReference type="GO" id="GO:0005739">
    <property type="term" value="C:mitochondrion"/>
    <property type="evidence" value="ECO:0007669"/>
    <property type="project" value="TreeGrafter"/>
</dbReference>
<sequence>MVTTSSSFYSDFPTKKGKAAPLQERRMRERVRIWAKGGEGGNGCWSYRRGRNDRYRKPDGGNGGRGGDVILECSAAVWDFSSLQHHLNAKKGGYGVSNNKIGSRGSERLCRCQ</sequence>
<dbReference type="Pfam" id="PF01018">
    <property type="entry name" value="GTP1_OBG"/>
    <property type="match status" value="1"/>
</dbReference>
<dbReference type="PROSITE" id="PS51883">
    <property type="entry name" value="OBG"/>
    <property type="match status" value="1"/>
</dbReference>
<proteinExistence type="predicted"/>
<reference evidence="3" key="2">
    <citation type="submission" date="2023-04" db="EMBL/GenBank/DDBJ databases">
        <authorList>
            <person name="Bruccoleri R.E."/>
            <person name="Oakeley E.J."/>
            <person name="Faust A.-M."/>
            <person name="Dessus-Babus S."/>
            <person name="Altorfer M."/>
            <person name="Burckhardt D."/>
            <person name="Oertli M."/>
            <person name="Naumann U."/>
            <person name="Petersen F."/>
            <person name="Wong J."/>
        </authorList>
    </citation>
    <scope>NUCLEOTIDE SEQUENCE</scope>
    <source>
        <strain evidence="3">GSM-AAB239-AS_SAM_17_03QT</strain>
        <tissue evidence="3">Leaf</tissue>
    </source>
</reference>
<keyword evidence="4" id="KW-1185">Reference proteome</keyword>
<evidence type="ECO:0000313" key="4">
    <source>
        <dbReference type="Proteomes" id="UP001140949"/>
    </source>
</evidence>
<evidence type="ECO:0000313" key="3">
    <source>
        <dbReference type="EMBL" id="KAJ6807733.1"/>
    </source>
</evidence>
<dbReference type="SUPFAM" id="SSF82051">
    <property type="entry name" value="Obg GTP-binding protein N-terminal domain"/>
    <property type="match status" value="1"/>
</dbReference>
<feature type="domain" description="Obg" evidence="2">
    <location>
        <begin position="25"/>
        <end position="113"/>
    </location>
</feature>
<accession>A0AAX6EUN6</accession>
<dbReference type="Proteomes" id="UP001140949">
    <property type="component" value="Unassembled WGS sequence"/>
</dbReference>
<dbReference type="GO" id="GO:0042254">
    <property type="term" value="P:ribosome biogenesis"/>
    <property type="evidence" value="ECO:0007669"/>
    <property type="project" value="UniProtKB-UniRule"/>
</dbReference>
<dbReference type="PANTHER" id="PTHR11702">
    <property type="entry name" value="DEVELOPMENTALLY REGULATED GTP-BINDING PROTEIN-RELATED"/>
    <property type="match status" value="1"/>
</dbReference>
<feature type="region of interest" description="Disordered" evidence="1">
    <location>
        <begin position="1"/>
        <end position="25"/>
    </location>
</feature>
<dbReference type="GO" id="GO:0003924">
    <property type="term" value="F:GTPase activity"/>
    <property type="evidence" value="ECO:0007669"/>
    <property type="project" value="InterPro"/>
</dbReference>
<dbReference type="Gene3D" id="2.70.210.12">
    <property type="entry name" value="GTP1/OBG domain"/>
    <property type="match status" value="1"/>
</dbReference>
<evidence type="ECO:0000256" key="1">
    <source>
        <dbReference type="SAM" id="MobiDB-lite"/>
    </source>
</evidence>
<name>A0AAX6EUN6_IRIPA</name>
<gene>
    <name evidence="3" type="ORF">M6B38_171180</name>
</gene>
<dbReference type="GO" id="GO:0005525">
    <property type="term" value="F:GTP binding"/>
    <property type="evidence" value="ECO:0007669"/>
    <property type="project" value="InterPro"/>
</dbReference>
<dbReference type="EMBL" id="JANAVB010033817">
    <property type="protein sequence ID" value="KAJ6807733.1"/>
    <property type="molecule type" value="Genomic_DNA"/>
</dbReference>
<evidence type="ECO:0000259" key="2">
    <source>
        <dbReference type="PROSITE" id="PS51883"/>
    </source>
</evidence>
<protein>
    <submittedName>
        <fullName evidence="3">GTP-binding protein OBGM, mitochondrial</fullName>
    </submittedName>
</protein>
<organism evidence="3 4">
    <name type="scientific">Iris pallida</name>
    <name type="common">Sweet iris</name>
    <dbReference type="NCBI Taxonomy" id="29817"/>
    <lineage>
        <taxon>Eukaryota</taxon>
        <taxon>Viridiplantae</taxon>
        <taxon>Streptophyta</taxon>
        <taxon>Embryophyta</taxon>
        <taxon>Tracheophyta</taxon>
        <taxon>Spermatophyta</taxon>
        <taxon>Magnoliopsida</taxon>
        <taxon>Liliopsida</taxon>
        <taxon>Asparagales</taxon>
        <taxon>Iridaceae</taxon>
        <taxon>Iridoideae</taxon>
        <taxon>Irideae</taxon>
        <taxon>Iris</taxon>
    </lineage>
</organism>
<dbReference type="InterPro" id="IPR036726">
    <property type="entry name" value="GTP1_OBG_dom_sf"/>
</dbReference>
<dbReference type="InterPro" id="IPR006169">
    <property type="entry name" value="GTP1_OBG_dom"/>
</dbReference>